<dbReference type="EMBL" id="LT934425">
    <property type="protein sequence ID" value="SOH02905.1"/>
    <property type="molecule type" value="Genomic_DNA"/>
</dbReference>
<dbReference type="HAMAP" id="MF_01488">
    <property type="entry name" value="RecD2"/>
    <property type="match status" value="1"/>
</dbReference>
<name>A0A2C9CB74_KUEST</name>
<evidence type="ECO:0000256" key="1">
    <source>
        <dbReference type="ARBA" id="ARBA00022741"/>
    </source>
</evidence>
<dbReference type="InterPro" id="IPR006345">
    <property type="entry name" value="RecD2"/>
</dbReference>
<dbReference type="Gene3D" id="1.10.150.20">
    <property type="entry name" value="5' to 3' exonuclease, C-terminal subdomain"/>
    <property type="match status" value="1"/>
</dbReference>
<accession>A0A2C9CB74</accession>
<dbReference type="Pfam" id="PF18335">
    <property type="entry name" value="SH3_13"/>
    <property type="match status" value="1"/>
</dbReference>
<dbReference type="Gene3D" id="1.10.10.2220">
    <property type="match status" value="1"/>
</dbReference>
<dbReference type="Pfam" id="PF13538">
    <property type="entry name" value="UvrD_C_2"/>
    <property type="match status" value="1"/>
</dbReference>
<dbReference type="InterPro" id="IPR055446">
    <property type="entry name" value="RecD2_N_OB"/>
</dbReference>
<dbReference type="PANTHER" id="PTHR43788">
    <property type="entry name" value="DNA2/NAM7 HELICASE FAMILY MEMBER"/>
    <property type="match status" value="1"/>
</dbReference>
<keyword evidence="4" id="KW-1185">Reference proteome</keyword>
<dbReference type="SUPFAM" id="SSF52540">
    <property type="entry name" value="P-loop containing nucleoside triphosphate hydrolases"/>
    <property type="match status" value="2"/>
</dbReference>
<keyword evidence="1" id="KW-0547">Nucleotide-binding</keyword>
<dbReference type="Gene3D" id="2.30.30.940">
    <property type="match status" value="1"/>
</dbReference>
<dbReference type="InterPro" id="IPR003593">
    <property type="entry name" value="AAA+_ATPase"/>
</dbReference>
<keyword evidence="2" id="KW-0067">ATP-binding</keyword>
<dbReference type="InterPro" id="IPR050534">
    <property type="entry name" value="Coronavir_polyprotein_1ab"/>
</dbReference>
<dbReference type="CDD" id="cd17933">
    <property type="entry name" value="DEXSc_RecD-like"/>
    <property type="match status" value="1"/>
</dbReference>
<gene>
    <name evidence="3" type="primary">recD</name>
    <name evidence="3" type="ORF">KSMBR1_0389</name>
</gene>
<dbReference type="SUPFAM" id="SSF47781">
    <property type="entry name" value="RuvA domain 2-like"/>
    <property type="match status" value="1"/>
</dbReference>
<dbReference type="SMART" id="SM00382">
    <property type="entry name" value="AAA"/>
    <property type="match status" value="1"/>
</dbReference>
<evidence type="ECO:0000313" key="3">
    <source>
        <dbReference type="EMBL" id="SOH02905.1"/>
    </source>
</evidence>
<reference evidence="4" key="1">
    <citation type="submission" date="2017-10" db="EMBL/GenBank/DDBJ databases">
        <authorList>
            <person name="Frank J."/>
        </authorList>
    </citation>
    <scope>NUCLEOTIDE SEQUENCE [LARGE SCALE GENOMIC DNA]</scope>
</reference>
<dbReference type="InterPro" id="IPR001763">
    <property type="entry name" value="Rhodanese-like_dom"/>
</dbReference>
<dbReference type="GO" id="GO:0005524">
    <property type="term" value="F:ATP binding"/>
    <property type="evidence" value="ECO:0007669"/>
    <property type="project" value="UniProtKB-KW"/>
</dbReference>
<dbReference type="KEGG" id="kst:KSMBR1_0389"/>
<dbReference type="InterPro" id="IPR027417">
    <property type="entry name" value="P-loop_NTPase"/>
</dbReference>
<dbReference type="Pfam" id="PF14490">
    <property type="entry name" value="HHH_RecD2"/>
    <property type="match status" value="1"/>
</dbReference>
<evidence type="ECO:0000313" key="4">
    <source>
        <dbReference type="Proteomes" id="UP000221734"/>
    </source>
</evidence>
<proteinExistence type="inferred from homology"/>
<dbReference type="GO" id="GO:0006281">
    <property type="term" value="P:DNA repair"/>
    <property type="evidence" value="ECO:0007669"/>
    <property type="project" value="InterPro"/>
</dbReference>
<dbReference type="AlphaFoldDB" id="A0A2C9CB74"/>
<dbReference type="Proteomes" id="UP000221734">
    <property type="component" value="Chromosome Kuenenia_stuttgartiensis_MBR1"/>
</dbReference>
<dbReference type="GO" id="GO:0006310">
    <property type="term" value="P:DNA recombination"/>
    <property type="evidence" value="ECO:0007669"/>
    <property type="project" value="InterPro"/>
</dbReference>
<dbReference type="Pfam" id="PF23139">
    <property type="entry name" value="OB_YrrC"/>
    <property type="match status" value="1"/>
</dbReference>
<dbReference type="GO" id="GO:0003677">
    <property type="term" value="F:DNA binding"/>
    <property type="evidence" value="ECO:0007669"/>
    <property type="project" value="InterPro"/>
</dbReference>
<dbReference type="OrthoDB" id="9803432at2"/>
<dbReference type="SMART" id="SM00278">
    <property type="entry name" value="HhH1"/>
    <property type="match status" value="2"/>
</dbReference>
<organism evidence="3 4">
    <name type="scientific">Kuenenia stuttgartiensis</name>
    <dbReference type="NCBI Taxonomy" id="174633"/>
    <lineage>
        <taxon>Bacteria</taxon>
        <taxon>Pseudomonadati</taxon>
        <taxon>Planctomycetota</taxon>
        <taxon>Candidatus Brocadiia</taxon>
        <taxon>Candidatus Brocadiales</taxon>
        <taxon>Candidatus Brocadiaceae</taxon>
        <taxon>Candidatus Kuenenia</taxon>
    </lineage>
</organism>
<dbReference type="InterPro" id="IPR010994">
    <property type="entry name" value="RuvA_2-like"/>
</dbReference>
<dbReference type="InterPro" id="IPR041451">
    <property type="entry name" value="RecD2_SH13"/>
</dbReference>
<dbReference type="GO" id="GO:0009338">
    <property type="term" value="C:exodeoxyribonuclease V complex"/>
    <property type="evidence" value="ECO:0007669"/>
    <property type="project" value="TreeGrafter"/>
</dbReference>
<dbReference type="InterPro" id="IPR003583">
    <property type="entry name" value="Hlx-hairpin-Hlx_DNA-bd_motif"/>
</dbReference>
<dbReference type="NCBIfam" id="TIGR01448">
    <property type="entry name" value="recD_rel"/>
    <property type="match status" value="1"/>
</dbReference>
<dbReference type="Pfam" id="PF14520">
    <property type="entry name" value="HHH_5"/>
    <property type="match status" value="1"/>
</dbReference>
<dbReference type="RefSeq" id="WP_099323810.1">
    <property type="nucleotide sequence ID" value="NZ_LT934425.1"/>
</dbReference>
<dbReference type="CDD" id="cd18809">
    <property type="entry name" value="SF1_C_RecD"/>
    <property type="match status" value="1"/>
</dbReference>
<dbReference type="GO" id="GO:0043139">
    <property type="term" value="F:5'-3' DNA helicase activity"/>
    <property type="evidence" value="ECO:0007669"/>
    <property type="project" value="InterPro"/>
</dbReference>
<dbReference type="GO" id="GO:0017116">
    <property type="term" value="F:single-stranded DNA helicase activity"/>
    <property type="evidence" value="ECO:0007669"/>
    <property type="project" value="TreeGrafter"/>
</dbReference>
<dbReference type="Gene3D" id="3.40.50.300">
    <property type="entry name" value="P-loop containing nucleotide triphosphate hydrolases"/>
    <property type="match status" value="2"/>
</dbReference>
<sequence length="735" mass="83184">MTIESVIQGQLERITYRNEDTGYTIAKMKVNNHKEVITFIGNLASVTEGETVNLRGHWYCHPKYGEQFKVSSYEPVTPATAKGIEKYLGSGLIKGIGTVMAKRIVSRFGVASLDIIEHSIEQLKQVEGIGEKRIAMIKTAWTEQKEVKEVMLFLQSNGVSSAYAAKIFKQYGRESVRIVKENPYRLAMEVFGIGFITADKIAENMGIAKDSILRAEAGILYVLKKLLNEGHVYYPYELLTEECRKVLEVERDLIIRAFGTIAFEKRIVIEDCNENDEITANNKAIYLAKCYVSEKGIAEMLNDLMQKEKRMYLMGMDTSVDWVQKEFGIYLAEKQLLAVKGAIDKKVFVITGGPGTGKTTIIKTIIRIYEKSGFSVILAAPTGRAAKRMFEMTGHEAKTLHRLLEINPQEGGFRKNERNPLDANVIIVDEVSMVDTILMYHFLKAVRKDATLILVGDVNQLPSIGAGNVLNDIITSGVVPYVHLNEIFRQAKESVVVMNAHRINSGYMPVLTFEKDRLQDFYFIQLEDPEKIINEIVSLCKERIPGRFQFDAIKDIQVLTAMNKGVLGVHHLNNTLQNALNKSPVELIKGTRQFKKHDKVMQIVNNYEKDVYNGDIGFIVDIDDEYQEITVNYDGGEVVYDYKELDEIVLAYAVSIHKSQGSEYPVVILPVHMQHYMLLQRNLLYTGITRGRKLVVLIGTKKALAIAVKNDKPCKRYTYLKRRLVEVFNAEQGTV</sequence>
<dbReference type="PANTHER" id="PTHR43788:SF6">
    <property type="entry name" value="DNA HELICASE B"/>
    <property type="match status" value="1"/>
</dbReference>
<dbReference type="PROSITE" id="PS50206">
    <property type="entry name" value="RHODANESE_3"/>
    <property type="match status" value="1"/>
</dbReference>
<dbReference type="InterPro" id="IPR029493">
    <property type="entry name" value="RecD2-like_HHH"/>
</dbReference>
<evidence type="ECO:0000256" key="2">
    <source>
        <dbReference type="ARBA" id="ARBA00022840"/>
    </source>
</evidence>
<dbReference type="InterPro" id="IPR027785">
    <property type="entry name" value="UvrD-like_helicase_C"/>
</dbReference>
<protein>
    <submittedName>
        <fullName evidence="3">Uncharacterized protein</fullName>
    </submittedName>
</protein>
<dbReference type="Pfam" id="PF13245">
    <property type="entry name" value="AAA_19"/>
    <property type="match status" value="1"/>
</dbReference>